<reference evidence="1 2" key="1">
    <citation type="submission" date="2021-01" db="EMBL/GenBank/DDBJ databases">
        <title>Sequencing the genomes of 1000 actinobacteria strains.</title>
        <authorList>
            <person name="Klenk H.-P."/>
        </authorList>
    </citation>
    <scope>NUCLEOTIDE SEQUENCE [LARGE SCALE GENOMIC DNA]</scope>
    <source>
        <strain evidence="1 2">DSM 18239</strain>
    </source>
</reference>
<name>A0ABS2M582_9ACTN</name>
<organism evidence="1 2">
    <name type="scientific">Nocardioides salarius</name>
    <dbReference type="NCBI Taxonomy" id="374513"/>
    <lineage>
        <taxon>Bacteria</taxon>
        <taxon>Bacillati</taxon>
        <taxon>Actinomycetota</taxon>
        <taxon>Actinomycetes</taxon>
        <taxon>Propionibacteriales</taxon>
        <taxon>Nocardioidaceae</taxon>
        <taxon>Nocardioides</taxon>
    </lineage>
</organism>
<comment type="caution">
    <text evidence="1">The sequence shown here is derived from an EMBL/GenBank/DDBJ whole genome shotgun (WGS) entry which is preliminary data.</text>
</comment>
<keyword evidence="2" id="KW-1185">Reference proteome</keyword>
<protein>
    <recommendedName>
        <fullName evidence="3">Secreted protein</fullName>
    </recommendedName>
</protein>
<evidence type="ECO:0000313" key="2">
    <source>
        <dbReference type="Proteomes" id="UP000732378"/>
    </source>
</evidence>
<proteinExistence type="predicted"/>
<evidence type="ECO:0000313" key="1">
    <source>
        <dbReference type="EMBL" id="MBM7506330.1"/>
    </source>
</evidence>
<gene>
    <name evidence="1" type="ORF">JOE61_000144</name>
</gene>
<dbReference type="Proteomes" id="UP000732378">
    <property type="component" value="Unassembled WGS sequence"/>
</dbReference>
<accession>A0ABS2M582</accession>
<dbReference type="EMBL" id="JAFBBZ010000001">
    <property type="protein sequence ID" value="MBM7506330.1"/>
    <property type="molecule type" value="Genomic_DNA"/>
</dbReference>
<dbReference type="RefSeq" id="WP_193668753.1">
    <property type="nucleotide sequence ID" value="NZ_JACDTV010000006.1"/>
</dbReference>
<evidence type="ECO:0008006" key="3">
    <source>
        <dbReference type="Google" id="ProtNLM"/>
    </source>
</evidence>
<sequence length="72" mass="8020">MKKLVLAVVGLLVLSVAVAGYVRVGWWRMESACSRDDSASSRHDSVSYDWSWQPLGFQCTYGDGTGETSLWF</sequence>